<keyword evidence="8" id="KW-0175">Coiled coil</keyword>
<dbReference type="EMBL" id="JACJSG010000031">
    <property type="protein sequence ID" value="MBD2503106.1"/>
    <property type="molecule type" value="Genomic_DNA"/>
</dbReference>
<dbReference type="Gene3D" id="3.40.50.2300">
    <property type="match status" value="2"/>
</dbReference>
<evidence type="ECO:0000259" key="12">
    <source>
        <dbReference type="PROSITE" id="PS50113"/>
    </source>
</evidence>
<dbReference type="InterPro" id="IPR005467">
    <property type="entry name" value="His_kinase_dom"/>
</dbReference>
<organism evidence="13 14">
    <name type="scientific">Anabaena azotica FACHB-119</name>
    <dbReference type="NCBI Taxonomy" id="947527"/>
    <lineage>
        <taxon>Bacteria</taxon>
        <taxon>Bacillati</taxon>
        <taxon>Cyanobacteriota</taxon>
        <taxon>Cyanophyceae</taxon>
        <taxon>Nostocales</taxon>
        <taxon>Nostocaceae</taxon>
        <taxon>Anabaena</taxon>
        <taxon>Anabaena azotica</taxon>
    </lineage>
</organism>
<dbReference type="RefSeq" id="WP_190475972.1">
    <property type="nucleotide sequence ID" value="NZ_JACJSG010000031.1"/>
</dbReference>
<dbReference type="CDD" id="cd17546">
    <property type="entry name" value="REC_hyHK_CKI1_RcsC-like"/>
    <property type="match status" value="1"/>
</dbReference>
<dbReference type="InterPro" id="IPR000014">
    <property type="entry name" value="PAS"/>
</dbReference>
<dbReference type="CDD" id="cd00156">
    <property type="entry name" value="REC"/>
    <property type="match status" value="1"/>
</dbReference>
<feature type="domain" description="PAC" evidence="12">
    <location>
        <begin position="483"/>
        <end position="535"/>
    </location>
</feature>
<dbReference type="NCBIfam" id="TIGR00229">
    <property type="entry name" value="sensory_box"/>
    <property type="match status" value="9"/>
</dbReference>
<dbReference type="InterPro" id="IPR004358">
    <property type="entry name" value="Sig_transdc_His_kin-like_C"/>
</dbReference>
<dbReference type="InterPro" id="IPR013655">
    <property type="entry name" value="PAS_fold_3"/>
</dbReference>
<feature type="modified residue" description="4-aspartylphosphate" evidence="7">
    <location>
        <position position="59"/>
    </location>
</feature>
<feature type="domain" description="PAS" evidence="11">
    <location>
        <begin position="940"/>
        <end position="1012"/>
    </location>
</feature>
<dbReference type="PANTHER" id="PTHR43304">
    <property type="entry name" value="PHYTOCHROME-LIKE PROTEIN CPH1"/>
    <property type="match status" value="1"/>
</dbReference>
<feature type="domain" description="PAS" evidence="11">
    <location>
        <begin position="1095"/>
        <end position="1142"/>
    </location>
</feature>
<protein>
    <recommendedName>
        <fullName evidence="2">histidine kinase</fullName>
        <ecNumber evidence="2">2.7.13.3</ecNumber>
    </recommendedName>
</protein>
<feature type="domain" description="Histidine kinase" evidence="9">
    <location>
        <begin position="1358"/>
        <end position="1588"/>
    </location>
</feature>
<dbReference type="SUPFAM" id="SSF52172">
    <property type="entry name" value="CheY-like"/>
    <property type="match status" value="2"/>
</dbReference>
<dbReference type="PRINTS" id="PR00344">
    <property type="entry name" value="BCTRLSENSOR"/>
</dbReference>
<feature type="domain" description="PAS" evidence="11">
    <location>
        <begin position="146"/>
        <end position="220"/>
    </location>
</feature>
<dbReference type="EC" id="2.7.13.3" evidence="2"/>
<comment type="catalytic activity">
    <reaction evidence="1">
        <text>ATP + protein L-histidine = ADP + protein N-phospho-L-histidine.</text>
        <dbReference type="EC" id="2.7.13.3"/>
    </reaction>
</comment>
<keyword evidence="6" id="KW-0902">Two-component regulatory system</keyword>
<dbReference type="SMART" id="SM00086">
    <property type="entry name" value="PAC"/>
    <property type="match status" value="8"/>
</dbReference>
<dbReference type="InterPro" id="IPR036890">
    <property type="entry name" value="HATPase_C_sf"/>
</dbReference>
<dbReference type="InterPro" id="IPR013767">
    <property type="entry name" value="PAS_fold"/>
</dbReference>
<feature type="domain" description="PAS" evidence="11">
    <location>
        <begin position="410"/>
        <end position="481"/>
    </location>
</feature>
<dbReference type="Pfam" id="PF00072">
    <property type="entry name" value="Response_reg"/>
    <property type="match status" value="2"/>
</dbReference>
<dbReference type="Pfam" id="PF08448">
    <property type="entry name" value="PAS_4"/>
    <property type="match status" value="3"/>
</dbReference>
<sequence>MSISHYSVLILAIAPQDRSLYCRYLSQDTIATYNVVEIETGSAAISYLAENQPDLILLDNQLSDIDGWEFLQQLKSQFPDWEIPVIMLVTQEDEKDAVRAIKTGAWDYLVKENLTCVRFCHTVDATLEKSRLKQKLRMQEQQQQASERRFRAIFDQSFQLTGLLTTEGILLEANQTALNFGGVKLEDIINRPFWEIYCWTISPTTQERLKQAIASAAQGDRIRYEVDVLGAGGRKVTVDFSLLPLKDESGQVVMLIAEARDISEAKQNELIRQQTEKALQENQILLQVIMDSLPMAIFWKDRNSRFLGCNRQLLLDAGLSLAAQIIGKTDFDLPWREQAPLYQADDRIVIESGQPKFNIEQPLTTGDNRTIWLSINKIPLYKPDGEIVGVLASYEDITERKQIEQALQESERRYATLAASAPVGIFRTDVEGNCLYVSEHWCQIAGLTPEAASGYGWVNALHPEDRDMVAAQWYHCAQTGEVFSLEYRFLRPDGVETWVFGQAVQEKNLDGKVVGYVGTITNITTRKQTEEALRRSEQLYRTLLNNFPNGAVVLFDHDLRYLLVGGLGLASVGLNKANMEGKTLWEIFPPEVCEMVAPQCQQALAGESVIGEVPFSDRHYITHHIPVRDEQDHVIAGIILTQDISERKKAEQERDRLLQILAAQNQTLEAQVSERTLELEQSKERFRNLVETSSDWVWEVNEIGVYTYSSPQITNLLGYSPEEVLGKTPFDLMPPEEARIILQKFREFVYLQAPFQCLENINIHKNGRLITLETSAVPIFDTQGRFRGYRGMDRDITVRKQAEAALRENEARFQRIAANVPGVMYQYILHADGSQEFIYISDRCRELLELEPATIMENADAIFALIHPDDIPSLQESITHSANSLQQFSWEARMITPSGRLKWIQGISQPERQAEGDILWDGLILDISERKQTEIALNNLSDRLNLAIKSAQIGIWDWDIINNHLVWDERMYQLYGIKAADFTGAYQAWEAGLHPDDLLSVRAAMEQAIAGEKDFEPEFRVVWTDGTIRFLKAYALVQRDAQGQAQRMIGINFDISDRRREELENKRLKERLEFVLSANPAVIYTCQVLESFAATFISKNVQNVLGYTPQEWLSHPDFWTDRIHPEDLPQVLVELSHLEKREYHLYQYRFLHKDGSYRWIKDEYRLVRDQVGKPVEIIGYVVDISEQQAALRERELAQEAMRLSEERLLLALEASGDGLWDWNITTNELYLSPQWLRMLGFEVSELPSDFSTWEKLVHPEDQPYMLEKLNAHLQDASVPYKLDYRVQTKAGDYRWIVNYGKAVVRDEDGNPLRMTGTHRDISEAKKAESELRQANEKLAISNHELARATRLKDEFLATISHELRTPLNAILGISEGLQDQVFGAINEKQGLALQTIERSGKHLLELINDILDLSKIEAGQMDLQYNHVAISPLCQSSLAFIKQEAFQKRIQLEVKIQPHLPELLVDERRIRQVLINLLNNAVKFTPEGGKVTLKVTRESIAPQAQTTSCQDIIRIAVIDTGIGIAQENLKKLFQPFIQIDSAFNRQYNGTGLGLALVKRLVEMHGGTVEVSSQLGVGSCFTVDLPSTNVCEFSSESVKQVSPELNFTVSETVEHSPLILLAEDNEANVFTISGYLETIGYRVILAKNGQEAIALTKFHFPDLILMDIQMPVLDGLEAIKQIRLDQNFTKVPIIALTAFAMPGDKENCLAVGANDYLPKPVKLKQLTNIIKKFLVNK</sequence>
<feature type="domain" description="Response regulatory" evidence="10">
    <location>
        <begin position="1617"/>
        <end position="1733"/>
    </location>
</feature>
<feature type="domain" description="PAC" evidence="12">
    <location>
        <begin position="756"/>
        <end position="808"/>
    </location>
</feature>
<dbReference type="Pfam" id="PF00512">
    <property type="entry name" value="HisKA"/>
    <property type="match status" value="1"/>
</dbReference>
<accession>A0ABR8DAD9</accession>
<feature type="domain" description="PAS" evidence="11">
    <location>
        <begin position="827"/>
        <end position="885"/>
    </location>
</feature>
<evidence type="ECO:0000256" key="1">
    <source>
        <dbReference type="ARBA" id="ARBA00000085"/>
    </source>
</evidence>
<evidence type="ECO:0000313" key="14">
    <source>
        <dbReference type="Proteomes" id="UP000661112"/>
    </source>
</evidence>
<evidence type="ECO:0000256" key="7">
    <source>
        <dbReference type="PROSITE-ProRule" id="PRU00169"/>
    </source>
</evidence>
<dbReference type="InterPro" id="IPR003594">
    <property type="entry name" value="HATPase_dom"/>
</dbReference>
<reference evidence="13 14" key="1">
    <citation type="journal article" date="2020" name="ISME J.">
        <title>Comparative genomics reveals insights into cyanobacterial evolution and habitat adaptation.</title>
        <authorList>
            <person name="Chen M.Y."/>
            <person name="Teng W.K."/>
            <person name="Zhao L."/>
            <person name="Hu C.X."/>
            <person name="Zhou Y.K."/>
            <person name="Han B.P."/>
            <person name="Song L.R."/>
            <person name="Shu W.S."/>
        </authorList>
    </citation>
    <scope>NUCLEOTIDE SEQUENCE [LARGE SCALE GENOMIC DNA]</scope>
    <source>
        <strain evidence="13 14">FACHB-119</strain>
    </source>
</reference>
<feature type="domain" description="PAC" evidence="12">
    <location>
        <begin position="222"/>
        <end position="274"/>
    </location>
</feature>
<dbReference type="SMART" id="SM00448">
    <property type="entry name" value="REC"/>
    <property type="match status" value="2"/>
</dbReference>
<proteinExistence type="predicted"/>
<evidence type="ECO:0000256" key="2">
    <source>
        <dbReference type="ARBA" id="ARBA00012438"/>
    </source>
</evidence>
<dbReference type="SUPFAM" id="SSF55785">
    <property type="entry name" value="PYP-like sensor domain (PAS domain)"/>
    <property type="match status" value="9"/>
</dbReference>
<dbReference type="CDD" id="cd00130">
    <property type="entry name" value="PAS"/>
    <property type="match status" value="8"/>
</dbReference>
<comment type="caution">
    <text evidence="13">The sequence shown here is derived from an EMBL/GenBank/DDBJ whole genome shotgun (WGS) entry which is preliminary data.</text>
</comment>
<dbReference type="InterPro" id="IPR001610">
    <property type="entry name" value="PAC"/>
</dbReference>
<keyword evidence="5" id="KW-0418">Kinase</keyword>
<dbReference type="Gene3D" id="2.10.70.100">
    <property type="match status" value="1"/>
</dbReference>
<dbReference type="Proteomes" id="UP000661112">
    <property type="component" value="Unassembled WGS sequence"/>
</dbReference>
<gene>
    <name evidence="13" type="ORF">H6G83_21290</name>
</gene>
<evidence type="ECO:0000256" key="8">
    <source>
        <dbReference type="SAM" id="Coils"/>
    </source>
</evidence>
<dbReference type="SMART" id="SM00388">
    <property type="entry name" value="HisKA"/>
    <property type="match status" value="1"/>
</dbReference>
<evidence type="ECO:0000259" key="10">
    <source>
        <dbReference type="PROSITE" id="PS50110"/>
    </source>
</evidence>
<evidence type="ECO:0000256" key="3">
    <source>
        <dbReference type="ARBA" id="ARBA00022553"/>
    </source>
</evidence>
<dbReference type="PROSITE" id="PS50113">
    <property type="entry name" value="PAC"/>
    <property type="match status" value="8"/>
</dbReference>
<evidence type="ECO:0000256" key="5">
    <source>
        <dbReference type="ARBA" id="ARBA00022777"/>
    </source>
</evidence>
<dbReference type="CDD" id="cd00082">
    <property type="entry name" value="HisKA"/>
    <property type="match status" value="1"/>
</dbReference>
<feature type="domain" description="PAC" evidence="12">
    <location>
        <begin position="888"/>
        <end position="939"/>
    </location>
</feature>
<dbReference type="Pfam" id="PF08447">
    <property type="entry name" value="PAS_3"/>
    <property type="match status" value="5"/>
</dbReference>
<dbReference type="InterPro" id="IPR035965">
    <property type="entry name" value="PAS-like_dom_sf"/>
</dbReference>
<keyword evidence="4" id="KW-0808">Transferase</keyword>
<dbReference type="SUPFAM" id="SSF55874">
    <property type="entry name" value="ATPase domain of HSP90 chaperone/DNA topoisomerase II/histidine kinase"/>
    <property type="match status" value="1"/>
</dbReference>
<dbReference type="CDD" id="cd16922">
    <property type="entry name" value="HATPase_EvgS-ArcB-TorS-like"/>
    <property type="match status" value="1"/>
</dbReference>
<feature type="coiled-coil region" evidence="8">
    <location>
        <begin position="1324"/>
        <end position="1351"/>
    </location>
</feature>
<evidence type="ECO:0000256" key="6">
    <source>
        <dbReference type="ARBA" id="ARBA00023012"/>
    </source>
</evidence>
<name>A0ABR8DAD9_9NOST</name>
<dbReference type="Gene3D" id="3.30.565.10">
    <property type="entry name" value="Histidine kinase-like ATPase, C-terminal domain"/>
    <property type="match status" value="1"/>
</dbReference>
<dbReference type="SMART" id="SM00091">
    <property type="entry name" value="PAS"/>
    <property type="match status" value="9"/>
</dbReference>
<evidence type="ECO:0000259" key="11">
    <source>
        <dbReference type="PROSITE" id="PS50112"/>
    </source>
</evidence>
<feature type="domain" description="PAC" evidence="12">
    <location>
        <begin position="1144"/>
        <end position="1196"/>
    </location>
</feature>
<feature type="domain" description="Response regulatory" evidence="10">
    <location>
        <begin position="7"/>
        <end position="126"/>
    </location>
</feature>
<dbReference type="InterPro" id="IPR013656">
    <property type="entry name" value="PAS_4"/>
</dbReference>
<dbReference type="InterPro" id="IPR001789">
    <property type="entry name" value="Sig_transdc_resp-reg_receiver"/>
</dbReference>
<feature type="domain" description="PAS" evidence="11">
    <location>
        <begin position="682"/>
        <end position="752"/>
    </location>
</feature>
<dbReference type="PROSITE" id="PS50112">
    <property type="entry name" value="PAS"/>
    <property type="match status" value="7"/>
</dbReference>
<feature type="coiled-coil region" evidence="8">
    <location>
        <begin position="647"/>
        <end position="685"/>
    </location>
</feature>
<feature type="domain" description="PAC" evidence="12">
    <location>
        <begin position="1015"/>
        <end position="1067"/>
    </location>
</feature>
<dbReference type="InterPro" id="IPR011006">
    <property type="entry name" value="CheY-like_superfamily"/>
</dbReference>
<dbReference type="InterPro" id="IPR036097">
    <property type="entry name" value="HisK_dim/P_sf"/>
</dbReference>
<feature type="modified residue" description="4-aspartylphosphate" evidence="7">
    <location>
        <position position="1666"/>
    </location>
</feature>
<evidence type="ECO:0000259" key="9">
    <source>
        <dbReference type="PROSITE" id="PS50109"/>
    </source>
</evidence>
<feature type="domain" description="PAS" evidence="11">
    <location>
        <begin position="1204"/>
        <end position="1276"/>
    </location>
</feature>
<evidence type="ECO:0000313" key="13">
    <source>
        <dbReference type="EMBL" id="MBD2503106.1"/>
    </source>
</evidence>
<feature type="domain" description="PAC" evidence="12">
    <location>
        <begin position="1280"/>
        <end position="1333"/>
    </location>
</feature>
<keyword evidence="3 7" id="KW-0597">Phosphoprotein</keyword>
<dbReference type="PANTHER" id="PTHR43304:SF1">
    <property type="entry name" value="PAC DOMAIN-CONTAINING PROTEIN"/>
    <property type="match status" value="1"/>
</dbReference>
<dbReference type="Pfam" id="PF02518">
    <property type="entry name" value="HATPase_c"/>
    <property type="match status" value="1"/>
</dbReference>
<keyword evidence="14" id="KW-1185">Reference proteome</keyword>
<dbReference type="InterPro" id="IPR000700">
    <property type="entry name" value="PAS-assoc_C"/>
</dbReference>
<dbReference type="InterPro" id="IPR003661">
    <property type="entry name" value="HisK_dim/P_dom"/>
</dbReference>
<feature type="domain" description="PAC" evidence="12">
    <location>
        <begin position="357"/>
        <end position="409"/>
    </location>
</feature>
<dbReference type="Pfam" id="PF00989">
    <property type="entry name" value="PAS"/>
    <property type="match status" value="1"/>
</dbReference>
<dbReference type="Gene3D" id="3.30.450.20">
    <property type="entry name" value="PAS domain"/>
    <property type="match status" value="9"/>
</dbReference>
<dbReference type="InterPro" id="IPR052162">
    <property type="entry name" value="Sensor_kinase/Photoreceptor"/>
</dbReference>
<dbReference type="SMART" id="SM00387">
    <property type="entry name" value="HATPase_c"/>
    <property type="match status" value="1"/>
</dbReference>
<dbReference type="PROSITE" id="PS50110">
    <property type="entry name" value="RESPONSE_REGULATORY"/>
    <property type="match status" value="2"/>
</dbReference>
<dbReference type="SUPFAM" id="SSF47384">
    <property type="entry name" value="Homodimeric domain of signal transducing histidine kinase"/>
    <property type="match status" value="1"/>
</dbReference>
<dbReference type="PROSITE" id="PS50109">
    <property type="entry name" value="HIS_KIN"/>
    <property type="match status" value="1"/>
</dbReference>
<evidence type="ECO:0000256" key="4">
    <source>
        <dbReference type="ARBA" id="ARBA00022679"/>
    </source>
</evidence>
<dbReference type="Gene3D" id="1.10.287.130">
    <property type="match status" value="1"/>
</dbReference>